<dbReference type="InterPro" id="IPR051309">
    <property type="entry name" value="ABCF_ATPase"/>
</dbReference>
<evidence type="ECO:0000313" key="5">
    <source>
        <dbReference type="EMBL" id="MEL5987745.1"/>
    </source>
</evidence>
<dbReference type="PANTHER" id="PTHR42855:SF2">
    <property type="entry name" value="DRUG RESISTANCE ABC TRANSPORTER,ATP-BINDING PROTEIN"/>
    <property type="match status" value="1"/>
</dbReference>
<dbReference type="InterPro" id="IPR017871">
    <property type="entry name" value="ABC_transporter-like_CS"/>
</dbReference>
<accession>A0ABU9LKV5</accession>
<evidence type="ECO:0000313" key="6">
    <source>
        <dbReference type="Proteomes" id="UP001398420"/>
    </source>
</evidence>
<dbReference type="NCBIfam" id="NF000355">
    <property type="entry name" value="ribo_prot_ABC_F"/>
    <property type="match status" value="1"/>
</dbReference>
<organism evidence="5 6">
    <name type="scientific">Kurthia gibsonii</name>
    <dbReference type="NCBI Taxonomy" id="33946"/>
    <lineage>
        <taxon>Bacteria</taxon>
        <taxon>Bacillati</taxon>
        <taxon>Bacillota</taxon>
        <taxon>Bacilli</taxon>
        <taxon>Bacillales</taxon>
        <taxon>Caryophanaceae</taxon>
        <taxon>Kurthia</taxon>
    </lineage>
</organism>
<dbReference type="CDD" id="cd03221">
    <property type="entry name" value="ABCF_EF-3"/>
    <property type="match status" value="2"/>
</dbReference>
<dbReference type="InterPro" id="IPR003593">
    <property type="entry name" value="AAA+_ATPase"/>
</dbReference>
<gene>
    <name evidence="5" type="primary">abc-f</name>
    <name evidence="5" type="ORF">AAF454_04885</name>
</gene>
<keyword evidence="3" id="KW-0175">Coiled coil</keyword>
<dbReference type="RefSeq" id="WP_336663795.1">
    <property type="nucleotide sequence ID" value="NZ_JAWVOH010000004.1"/>
</dbReference>
<keyword evidence="6" id="KW-1185">Reference proteome</keyword>
<dbReference type="Gene3D" id="3.40.50.300">
    <property type="entry name" value="P-loop containing nucleotide triphosphate hydrolases"/>
    <property type="match status" value="2"/>
</dbReference>
<name>A0ABU9LKV5_9BACL</name>
<dbReference type="InterPro" id="IPR003439">
    <property type="entry name" value="ABC_transporter-like_ATP-bd"/>
</dbReference>
<dbReference type="Pfam" id="PF12848">
    <property type="entry name" value="ABC_tran_Xtn"/>
    <property type="match status" value="1"/>
</dbReference>
<reference evidence="5 6" key="1">
    <citation type="submission" date="2024-04" db="EMBL/GenBank/DDBJ databases">
        <authorList>
            <person name="Wu Y.S."/>
            <person name="Zhang L."/>
        </authorList>
    </citation>
    <scope>NUCLEOTIDE SEQUENCE [LARGE SCALE GENOMIC DNA]</scope>
    <source>
        <strain evidence="5 6">KG-01</strain>
    </source>
</reference>
<dbReference type="InterPro" id="IPR027417">
    <property type="entry name" value="P-loop_NTPase"/>
</dbReference>
<feature type="domain" description="ABC transporter" evidence="4">
    <location>
        <begin position="329"/>
        <end position="540"/>
    </location>
</feature>
<dbReference type="InterPro" id="IPR032781">
    <property type="entry name" value="ABC_tran_Xtn"/>
</dbReference>
<evidence type="ECO:0000259" key="4">
    <source>
        <dbReference type="PROSITE" id="PS50893"/>
    </source>
</evidence>
<evidence type="ECO:0000256" key="3">
    <source>
        <dbReference type="SAM" id="Coils"/>
    </source>
</evidence>
<dbReference type="Pfam" id="PF00005">
    <property type="entry name" value="ABC_tran"/>
    <property type="match status" value="2"/>
</dbReference>
<keyword evidence="1" id="KW-0547">Nucleotide-binding</keyword>
<dbReference type="PROSITE" id="PS00211">
    <property type="entry name" value="ABC_TRANSPORTER_1"/>
    <property type="match status" value="2"/>
</dbReference>
<dbReference type="EMBL" id="JBCEWA010000003">
    <property type="protein sequence ID" value="MEL5987745.1"/>
    <property type="molecule type" value="Genomic_DNA"/>
</dbReference>
<dbReference type="SUPFAM" id="SSF52540">
    <property type="entry name" value="P-loop containing nucleoside triphosphate hydrolases"/>
    <property type="match status" value="2"/>
</dbReference>
<sequence>MYIKAEKITKNFGGHPLFQELTVDIHAGEHVAIVGNNGCGKTTLLKIMAEEEAVDTGRIIKAKGSRVGFLHQIPNYPDMTVYDVMYEAFDKLNHIQKNMKQLEQQMATSDDLESLLKKYGTLQEQFEANDGYILDSKISYVSTGLGITHLVEENFEQLSGGEKTKVTLCKILLQEPDILLLDEPTNHLDLHAIEWLEKYLQQFKGTVIVVSHDRQFMNHVVTKVIEIEDGQAWVSHGNYDAFLQAKEDKYAREFSQYQEQQKKIKKIRDAIRRLRQWANEASPPNPDLYRKAKVMERMLERMEKVKKPRVQKKMKLQLTASERSGKEVAQFYDVAKSYDRLLFKEVTFDVYWQDTLAIIGENGAGKSTLLKMLLGEEQPDEGIVELGSSVKIGYLAQHLIEADPEARLIDVFRSELMMTEPEARHILAQFLFYGADVFKKFKNMSGGERMRLKLAQLMQQEINLLILDEPTNHLDIESREVLEENLEQFEGTIIAISHDRYFLQKLFDRIVWIEKQRAIVHEGDYAFAKEKQAMMMELSQ</sequence>
<evidence type="ECO:0000256" key="1">
    <source>
        <dbReference type="ARBA" id="ARBA00022741"/>
    </source>
</evidence>
<feature type="coiled-coil region" evidence="3">
    <location>
        <begin position="85"/>
        <end position="112"/>
    </location>
</feature>
<feature type="domain" description="ABC transporter" evidence="4">
    <location>
        <begin position="3"/>
        <end position="254"/>
    </location>
</feature>
<dbReference type="Proteomes" id="UP001398420">
    <property type="component" value="Unassembled WGS sequence"/>
</dbReference>
<proteinExistence type="predicted"/>
<evidence type="ECO:0000256" key="2">
    <source>
        <dbReference type="ARBA" id="ARBA00022840"/>
    </source>
</evidence>
<comment type="caution">
    <text evidence="5">The sequence shown here is derived from an EMBL/GenBank/DDBJ whole genome shotgun (WGS) entry which is preliminary data.</text>
</comment>
<protein>
    <submittedName>
        <fullName evidence="5">ABC-F type ribosomal protection protein</fullName>
    </submittedName>
</protein>
<dbReference type="SMART" id="SM00382">
    <property type="entry name" value="AAA"/>
    <property type="match status" value="2"/>
</dbReference>
<dbReference type="PANTHER" id="PTHR42855">
    <property type="entry name" value="ABC TRANSPORTER ATP-BINDING SUBUNIT"/>
    <property type="match status" value="1"/>
</dbReference>
<keyword evidence="2" id="KW-0067">ATP-binding</keyword>
<dbReference type="PROSITE" id="PS50893">
    <property type="entry name" value="ABC_TRANSPORTER_2"/>
    <property type="match status" value="2"/>
</dbReference>